<organism evidence="1 2">
    <name type="scientific">Myroides odoratimimus</name>
    <dbReference type="NCBI Taxonomy" id="76832"/>
    <lineage>
        <taxon>Bacteria</taxon>
        <taxon>Pseudomonadati</taxon>
        <taxon>Bacteroidota</taxon>
        <taxon>Flavobacteriia</taxon>
        <taxon>Flavobacteriales</taxon>
        <taxon>Flavobacteriaceae</taxon>
        <taxon>Myroides</taxon>
    </lineage>
</organism>
<evidence type="ECO:0000313" key="1">
    <source>
        <dbReference type="EMBL" id="ALU27368.1"/>
    </source>
</evidence>
<dbReference type="EMBL" id="CP013690">
    <property type="protein sequence ID" value="ALU27368.1"/>
    <property type="molecule type" value="Genomic_DNA"/>
</dbReference>
<sequence length="272" mass="31088">MKKLCLILTLALVGNTFAQESNDSIAVSRFFYSTKILKDPQKTDQITEGVAILDINQSNSRFTDYGSLQRSEFMTISKTDKSLSRMDIMNKLRQFKSGFAWSIYSNADENKFYLEQNRQKYYYKEDKNSIKWTIAPEVTQWEGYKVQEATTSYGGRVWYALFTTDIPALNGPYKFNNLPGFVVKAWDAAGEYAFEFTNSQNIKLAKDALDGLANYEEVSKKQAKKADKVFYNKTAVDLLIELNPGNAKNIDQYPAGMKQKLILSSNPIEKDF</sequence>
<name>A0A0S7EFJ6_9FLAO</name>
<protein>
    <submittedName>
        <fullName evidence="1">Uncharacterized protein</fullName>
    </submittedName>
</protein>
<gene>
    <name evidence="1" type="ORF">AS202_14900</name>
</gene>
<proteinExistence type="predicted"/>
<evidence type="ECO:0000313" key="2">
    <source>
        <dbReference type="Proteomes" id="UP000069030"/>
    </source>
</evidence>
<dbReference type="KEGG" id="mod:AS202_14900"/>
<dbReference type="eggNOG" id="ENOG5031YMS">
    <property type="taxonomic scope" value="Bacteria"/>
</dbReference>
<dbReference type="AlphaFoldDB" id="A0A0S7EFJ6"/>
<dbReference type="Proteomes" id="UP000069030">
    <property type="component" value="Chromosome"/>
</dbReference>
<dbReference type="InterPro" id="IPR005901">
    <property type="entry name" value="GLPGLI"/>
</dbReference>
<dbReference type="RefSeq" id="WP_006260145.1">
    <property type="nucleotide sequence ID" value="NZ_BCMQ01000004.1"/>
</dbReference>
<reference evidence="1 2" key="1">
    <citation type="journal article" date="2016" name="J. Zhejiang Univ. Sci. B">
        <title>Antibiotic resistance mechanisms of Myroides sp.</title>
        <authorList>
            <person name="Hu S."/>
            <person name="Yuan S."/>
            <person name="Qu H."/>
            <person name="Jiang T."/>
            <person name="Zhou Y."/>
            <person name="Wang M."/>
            <person name="Ming D."/>
        </authorList>
    </citation>
    <scope>NUCLEOTIDE SEQUENCE [LARGE SCALE GENOMIC DNA]</scope>
    <source>
        <strain evidence="1 2">PR63039</strain>
    </source>
</reference>
<accession>A0A0S7EFJ6</accession>
<dbReference type="NCBIfam" id="TIGR01200">
    <property type="entry name" value="GLPGLI"/>
    <property type="match status" value="1"/>
</dbReference>